<evidence type="ECO:0000256" key="6">
    <source>
        <dbReference type="RuleBase" id="RU003945"/>
    </source>
</evidence>
<sequence>MLASRSITRRPRRPLLSPTHHHRHHRRRHASFLPALPALPSLTSLSELLLAHPLPTYTSTIVLLTLGVRTAFTLPATVWARQRMQRMRELVRPEMQRVNDRLAVEVARESKRKRLGYDEYKKELKKQLATAQSALFKQHHCHPLATALVPPLIHIPIFLLLSLTIRQASALATPQPIDLSSASAASAAPIPAADYTAFASEHVGWLTSLVEPDPRMIIPFAIGLMAFTNVEVMQNWRRAGSHAVVEAAPTTPTASATPTTKIRPNFGRLSSSAKHRTTRSPLLQNETDAGNLSPQDARRREVDVKAGTMRERVVGNVMRILAVVTVGIAAEVPAAVAIYWFTSTGYTLVQNIVLGYLDRRAASSSAAAAAAQK</sequence>
<evidence type="ECO:0000256" key="2">
    <source>
        <dbReference type="ARBA" id="ARBA00009877"/>
    </source>
</evidence>
<dbReference type="PANTHER" id="PTHR12428:SF65">
    <property type="entry name" value="CYTOCHROME C OXIDASE ASSEMBLY PROTEIN COX18, MITOCHONDRIAL"/>
    <property type="match status" value="1"/>
</dbReference>
<dbReference type="InterPro" id="IPR001708">
    <property type="entry name" value="YidC/ALB3/OXA1/COX18"/>
</dbReference>
<comment type="caution">
    <text evidence="10">The sequence shown here is derived from an EMBL/GenBank/DDBJ whole genome shotgun (WGS) entry which is preliminary data.</text>
</comment>
<dbReference type="GO" id="GO:0033617">
    <property type="term" value="P:mitochondrial respiratory chain complex IV assembly"/>
    <property type="evidence" value="ECO:0007669"/>
    <property type="project" value="TreeGrafter"/>
</dbReference>
<evidence type="ECO:0000256" key="7">
    <source>
        <dbReference type="SAM" id="MobiDB-lite"/>
    </source>
</evidence>
<evidence type="ECO:0000256" key="3">
    <source>
        <dbReference type="ARBA" id="ARBA00022692"/>
    </source>
</evidence>
<name>A0A8H3TRV5_9TREE</name>
<evidence type="ECO:0000256" key="1">
    <source>
        <dbReference type="ARBA" id="ARBA00004141"/>
    </source>
</evidence>
<evidence type="ECO:0000259" key="9">
    <source>
        <dbReference type="Pfam" id="PF02096"/>
    </source>
</evidence>
<evidence type="ECO:0000313" key="11">
    <source>
        <dbReference type="Proteomes" id="UP000620104"/>
    </source>
</evidence>
<gene>
    <name evidence="10" type="ORF">NliqN6_2449</name>
</gene>
<keyword evidence="11" id="KW-1185">Reference proteome</keyword>
<evidence type="ECO:0000256" key="8">
    <source>
        <dbReference type="SAM" id="Phobius"/>
    </source>
</evidence>
<feature type="region of interest" description="Disordered" evidence="7">
    <location>
        <begin position="249"/>
        <end position="301"/>
    </location>
</feature>
<evidence type="ECO:0000256" key="5">
    <source>
        <dbReference type="ARBA" id="ARBA00023136"/>
    </source>
</evidence>
<dbReference type="GO" id="GO:0032979">
    <property type="term" value="P:protein insertion into mitochondrial inner membrane from matrix"/>
    <property type="evidence" value="ECO:0007669"/>
    <property type="project" value="TreeGrafter"/>
</dbReference>
<dbReference type="InterPro" id="IPR028055">
    <property type="entry name" value="YidC/Oxa/ALB_C"/>
</dbReference>
<feature type="compositionally biased region" description="Basic residues" evidence="7">
    <location>
        <begin position="7"/>
        <end position="26"/>
    </location>
</feature>
<evidence type="ECO:0000256" key="4">
    <source>
        <dbReference type="ARBA" id="ARBA00022989"/>
    </source>
</evidence>
<dbReference type="Pfam" id="PF02096">
    <property type="entry name" value="60KD_IMP"/>
    <property type="match status" value="1"/>
</dbReference>
<feature type="compositionally biased region" description="Polar residues" evidence="7">
    <location>
        <begin position="279"/>
        <end position="294"/>
    </location>
</feature>
<dbReference type="Proteomes" id="UP000620104">
    <property type="component" value="Unassembled WGS sequence"/>
</dbReference>
<reference evidence="10" key="1">
    <citation type="submission" date="2020-07" db="EMBL/GenBank/DDBJ databases">
        <title>Draft Genome Sequence of a Deep-Sea Yeast, Naganishia (Cryptococcus) liquefaciens strain N6.</title>
        <authorList>
            <person name="Han Y.W."/>
            <person name="Kajitani R."/>
            <person name="Morimoto H."/>
            <person name="Parhat M."/>
            <person name="Tsubouchi H."/>
            <person name="Bakenova O."/>
            <person name="Ogata M."/>
            <person name="Argunhan B."/>
            <person name="Aoki R."/>
            <person name="Kajiwara S."/>
            <person name="Itoh T."/>
            <person name="Iwasaki H."/>
        </authorList>
    </citation>
    <scope>NUCLEOTIDE SEQUENCE</scope>
    <source>
        <strain evidence="10">N6</strain>
    </source>
</reference>
<dbReference type="EMBL" id="BLZA01000017">
    <property type="protein sequence ID" value="GHJ86047.1"/>
    <property type="molecule type" value="Genomic_DNA"/>
</dbReference>
<feature type="compositionally biased region" description="Low complexity" evidence="7">
    <location>
        <begin position="249"/>
        <end position="260"/>
    </location>
</feature>
<comment type="similarity">
    <text evidence="2 6">Belongs to the OXA1/ALB3/YidC family.</text>
</comment>
<organism evidence="10 11">
    <name type="scientific">Naganishia liquefaciens</name>
    <dbReference type="NCBI Taxonomy" id="104408"/>
    <lineage>
        <taxon>Eukaryota</taxon>
        <taxon>Fungi</taxon>
        <taxon>Dikarya</taxon>
        <taxon>Basidiomycota</taxon>
        <taxon>Agaricomycotina</taxon>
        <taxon>Tremellomycetes</taxon>
        <taxon>Filobasidiales</taxon>
        <taxon>Filobasidiaceae</taxon>
        <taxon>Naganishia</taxon>
    </lineage>
</organism>
<proteinExistence type="inferred from homology"/>
<feature type="region of interest" description="Disordered" evidence="7">
    <location>
        <begin position="1"/>
        <end position="26"/>
    </location>
</feature>
<evidence type="ECO:0000313" key="10">
    <source>
        <dbReference type="EMBL" id="GHJ86047.1"/>
    </source>
</evidence>
<dbReference type="AlphaFoldDB" id="A0A8H3TRV5"/>
<keyword evidence="4 8" id="KW-1133">Transmembrane helix</keyword>
<accession>A0A8H3TRV5</accession>
<protein>
    <recommendedName>
        <fullName evidence="9">Membrane insertase YidC/Oxa/ALB C-terminal domain-containing protein</fullName>
    </recommendedName>
</protein>
<dbReference type="OrthoDB" id="2436667at2759"/>
<keyword evidence="5 8" id="KW-0472">Membrane</keyword>
<dbReference type="GO" id="GO:0032977">
    <property type="term" value="F:membrane insertase activity"/>
    <property type="evidence" value="ECO:0007669"/>
    <property type="project" value="InterPro"/>
</dbReference>
<comment type="subcellular location">
    <subcellularLocation>
        <location evidence="1 6">Membrane</location>
        <topology evidence="1 6">Multi-pass membrane protein</topology>
    </subcellularLocation>
</comment>
<feature type="transmembrane region" description="Helical" evidence="8">
    <location>
        <begin position="61"/>
        <end position="80"/>
    </location>
</feature>
<dbReference type="PANTHER" id="PTHR12428">
    <property type="entry name" value="OXA1"/>
    <property type="match status" value="1"/>
</dbReference>
<feature type="transmembrane region" description="Helical" evidence="8">
    <location>
        <begin position="320"/>
        <end position="341"/>
    </location>
</feature>
<keyword evidence="3 6" id="KW-0812">Transmembrane</keyword>
<dbReference type="GO" id="GO:0005743">
    <property type="term" value="C:mitochondrial inner membrane"/>
    <property type="evidence" value="ECO:0007669"/>
    <property type="project" value="TreeGrafter"/>
</dbReference>
<feature type="domain" description="Membrane insertase YidC/Oxa/ALB C-terminal" evidence="9">
    <location>
        <begin position="57"/>
        <end position="354"/>
    </location>
</feature>